<comment type="catalytic activity">
    <reaction evidence="7">
        <text>[(1-&gt;4)-alpha-D-galacturonosyl methyl ester](n) + n H2O = [(1-&gt;4)-alpha-D-galacturonosyl](n) + n methanol + n H(+)</text>
        <dbReference type="Rhea" id="RHEA:22380"/>
        <dbReference type="Rhea" id="RHEA-COMP:14570"/>
        <dbReference type="Rhea" id="RHEA-COMP:14573"/>
        <dbReference type="ChEBI" id="CHEBI:15377"/>
        <dbReference type="ChEBI" id="CHEBI:15378"/>
        <dbReference type="ChEBI" id="CHEBI:17790"/>
        <dbReference type="ChEBI" id="CHEBI:140522"/>
        <dbReference type="ChEBI" id="CHEBI:140523"/>
        <dbReference type="EC" id="3.1.1.11"/>
    </reaction>
</comment>
<evidence type="ECO:0000259" key="10">
    <source>
        <dbReference type="Pfam" id="PF01095"/>
    </source>
</evidence>
<evidence type="ECO:0000256" key="4">
    <source>
        <dbReference type="ARBA" id="ARBA00022801"/>
    </source>
</evidence>
<name>A0ABD1B2V7_CARAN</name>
<dbReference type="AlphaFoldDB" id="A0ABD1B2V7"/>
<evidence type="ECO:0000256" key="8">
    <source>
        <dbReference type="ARBA" id="ARBA00057335"/>
    </source>
</evidence>
<feature type="signal peptide" evidence="9">
    <location>
        <begin position="1"/>
        <end position="22"/>
    </location>
</feature>
<evidence type="ECO:0000256" key="2">
    <source>
        <dbReference type="ARBA" id="ARBA00008891"/>
    </source>
</evidence>
<reference evidence="11 12" key="1">
    <citation type="submission" date="2024-04" db="EMBL/GenBank/DDBJ databases">
        <title>Genome assembly C_amara_ONT_v2.</title>
        <authorList>
            <person name="Yant L."/>
            <person name="Moore C."/>
            <person name="Slenker M."/>
        </authorList>
    </citation>
    <scope>NUCLEOTIDE SEQUENCE [LARGE SCALE GENOMIC DNA]</scope>
    <source>
        <tissue evidence="11">Leaf</tissue>
    </source>
</reference>
<comment type="function">
    <text evidence="8">Acts in the modification of cell walls via demethylesterification of cell wall pectin.</text>
</comment>
<dbReference type="InterPro" id="IPR012334">
    <property type="entry name" value="Pectin_lyas_fold"/>
</dbReference>
<comment type="caution">
    <text evidence="11">The sequence shown here is derived from an EMBL/GenBank/DDBJ whole genome shotgun (WGS) entry which is preliminary data.</text>
</comment>
<dbReference type="FunFam" id="2.160.20.10:FF:000013">
    <property type="entry name" value="Pectinesterase"/>
    <property type="match status" value="1"/>
</dbReference>
<dbReference type="EMBL" id="JBANAX010000351">
    <property type="protein sequence ID" value="KAL1213139.1"/>
    <property type="molecule type" value="Genomic_DNA"/>
</dbReference>
<comment type="pathway">
    <text evidence="1">Glycan metabolism; pectin degradation; 2-dehydro-3-deoxy-D-gluconate from pectin: step 1/5.</text>
</comment>
<evidence type="ECO:0000256" key="9">
    <source>
        <dbReference type="SAM" id="SignalP"/>
    </source>
</evidence>
<keyword evidence="5" id="KW-0063">Aspartyl esterase</keyword>
<evidence type="ECO:0000256" key="1">
    <source>
        <dbReference type="ARBA" id="ARBA00005184"/>
    </source>
</evidence>
<dbReference type="GO" id="GO:0030599">
    <property type="term" value="F:pectinesterase activity"/>
    <property type="evidence" value="ECO:0007669"/>
    <property type="project" value="UniProtKB-EC"/>
</dbReference>
<evidence type="ECO:0000313" key="11">
    <source>
        <dbReference type="EMBL" id="KAL1213139.1"/>
    </source>
</evidence>
<dbReference type="InterPro" id="IPR000070">
    <property type="entry name" value="Pectinesterase_cat"/>
</dbReference>
<evidence type="ECO:0000256" key="6">
    <source>
        <dbReference type="ARBA" id="ARBA00023180"/>
    </source>
</evidence>
<dbReference type="Pfam" id="PF01095">
    <property type="entry name" value="Pectinesterase"/>
    <property type="match status" value="1"/>
</dbReference>
<dbReference type="EC" id="3.1.1.11" evidence="3"/>
<feature type="chain" id="PRO_5044749084" description="pectinesterase" evidence="9">
    <location>
        <begin position="23"/>
        <end position="343"/>
    </location>
</feature>
<comment type="similarity">
    <text evidence="2">Belongs to the pectinesterase family.</text>
</comment>
<dbReference type="PANTHER" id="PTHR31321:SF128">
    <property type="entry name" value="PECTINESTERASE CATALYTIC DOMAIN-CONTAINING PROTEIN"/>
    <property type="match status" value="1"/>
</dbReference>
<keyword evidence="6" id="KW-0325">Glycoprotein</keyword>
<proteinExistence type="inferred from homology"/>
<keyword evidence="12" id="KW-1185">Reference proteome</keyword>
<gene>
    <name evidence="11" type="ORF">V5N11_022531</name>
</gene>
<evidence type="ECO:0000256" key="5">
    <source>
        <dbReference type="ARBA" id="ARBA00023085"/>
    </source>
</evidence>
<accession>A0ABD1B2V7</accession>
<keyword evidence="9" id="KW-0732">Signal</keyword>
<dbReference type="Proteomes" id="UP001558713">
    <property type="component" value="Unassembled WGS sequence"/>
</dbReference>
<protein>
    <recommendedName>
        <fullName evidence="3">pectinesterase</fullName>
        <ecNumber evidence="3">3.1.1.11</ecNumber>
    </recommendedName>
</protein>
<evidence type="ECO:0000256" key="3">
    <source>
        <dbReference type="ARBA" id="ARBA00013229"/>
    </source>
</evidence>
<dbReference type="Gene3D" id="2.160.20.10">
    <property type="entry name" value="Single-stranded right-handed beta-helix, Pectin lyase-like"/>
    <property type="match status" value="1"/>
</dbReference>
<dbReference type="PANTHER" id="PTHR31321">
    <property type="entry name" value="ACYL-COA THIOESTER HYDROLASE YBHC-RELATED"/>
    <property type="match status" value="1"/>
</dbReference>
<evidence type="ECO:0000313" key="12">
    <source>
        <dbReference type="Proteomes" id="UP001558713"/>
    </source>
</evidence>
<dbReference type="InterPro" id="IPR011050">
    <property type="entry name" value="Pectin_lyase_fold/virulence"/>
</dbReference>
<evidence type="ECO:0000256" key="7">
    <source>
        <dbReference type="ARBA" id="ARBA00047928"/>
    </source>
</evidence>
<sequence length="343" mass="38917">MRLLVYAILLVHTSFLNKKVTSLDDDTDFFENQTVNNTNSIIVKTIVVDQFGIGNFKTVQQAVDSIPSNNKEWIKIRIRNGIYNEMVTILMDKQKIYMEGENPLKTIIQFNQAGDSINDGTFKLFADYFLGVNITFKNTYNNASSRINEMKIAPAALIMGDKAAFFQCIFISLQDTLSDGLGRHYFEKCYIEGAVDFIWGAGQSIYHKCVIHVSGQLKELAGDITAQGRNTEDNTSGFVFQKCTIVGSGKAYLGRAYRRYSRVLFSRTYMSNAVVPQGWDAWKYKGQEDHISYTEVNCIGKGANQEGRVKWGNKLSRKQIKFLNNRDTFINQDGWMANIPKVL</sequence>
<feature type="domain" description="Pectinesterase catalytic" evidence="10">
    <location>
        <begin position="46"/>
        <end position="313"/>
    </location>
</feature>
<keyword evidence="4" id="KW-0378">Hydrolase</keyword>
<organism evidence="11 12">
    <name type="scientific">Cardamine amara subsp. amara</name>
    <dbReference type="NCBI Taxonomy" id="228776"/>
    <lineage>
        <taxon>Eukaryota</taxon>
        <taxon>Viridiplantae</taxon>
        <taxon>Streptophyta</taxon>
        <taxon>Embryophyta</taxon>
        <taxon>Tracheophyta</taxon>
        <taxon>Spermatophyta</taxon>
        <taxon>Magnoliopsida</taxon>
        <taxon>eudicotyledons</taxon>
        <taxon>Gunneridae</taxon>
        <taxon>Pentapetalae</taxon>
        <taxon>rosids</taxon>
        <taxon>malvids</taxon>
        <taxon>Brassicales</taxon>
        <taxon>Brassicaceae</taxon>
        <taxon>Cardamineae</taxon>
        <taxon>Cardamine</taxon>
    </lineage>
</organism>
<dbReference type="SUPFAM" id="SSF51126">
    <property type="entry name" value="Pectin lyase-like"/>
    <property type="match status" value="1"/>
</dbReference>